<evidence type="ECO:0000313" key="2">
    <source>
        <dbReference type="EMBL" id="KPJ13837.1"/>
    </source>
</evidence>
<reference evidence="2 3" key="1">
    <citation type="journal article" date="2015" name="Nat. Commun.">
        <title>Outbred genome sequencing and CRISPR/Cas9 gene editing in butterflies.</title>
        <authorList>
            <person name="Li X."/>
            <person name="Fan D."/>
            <person name="Zhang W."/>
            <person name="Liu G."/>
            <person name="Zhang L."/>
            <person name="Zhao L."/>
            <person name="Fang X."/>
            <person name="Chen L."/>
            <person name="Dong Y."/>
            <person name="Chen Y."/>
            <person name="Ding Y."/>
            <person name="Zhao R."/>
            <person name="Feng M."/>
            <person name="Zhu Y."/>
            <person name="Feng Y."/>
            <person name="Jiang X."/>
            <person name="Zhu D."/>
            <person name="Xiang H."/>
            <person name="Feng X."/>
            <person name="Li S."/>
            <person name="Wang J."/>
            <person name="Zhang G."/>
            <person name="Kronforst M.R."/>
            <person name="Wang W."/>
        </authorList>
    </citation>
    <scope>NUCLEOTIDE SEQUENCE [LARGE SCALE GENOMIC DNA]</scope>
    <source>
        <strain evidence="2">Ya'a_city_454_Pm</strain>
        <tissue evidence="2">Whole body</tissue>
    </source>
</reference>
<organism evidence="2 3">
    <name type="scientific">Papilio machaon</name>
    <name type="common">Old World swallowtail butterfly</name>
    <dbReference type="NCBI Taxonomy" id="76193"/>
    <lineage>
        <taxon>Eukaryota</taxon>
        <taxon>Metazoa</taxon>
        <taxon>Ecdysozoa</taxon>
        <taxon>Arthropoda</taxon>
        <taxon>Hexapoda</taxon>
        <taxon>Insecta</taxon>
        <taxon>Pterygota</taxon>
        <taxon>Neoptera</taxon>
        <taxon>Endopterygota</taxon>
        <taxon>Lepidoptera</taxon>
        <taxon>Glossata</taxon>
        <taxon>Ditrysia</taxon>
        <taxon>Papilionoidea</taxon>
        <taxon>Papilionidae</taxon>
        <taxon>Papilioninae</taxon>
        <taxon>Papilio</taxon>
    </lineage>
</organism>
<feature type="compositionally biased region" description="Basic and acidic residues" evidence="1">
    <location>
        <begin position="266"/>
        <end position="288"/>
    </location>
</feature>
<accession>A0A194R867</accession>
<feature type="compositionally biased region" description="Basic and acidic residues" evidence="1">
    <location>
        <begin position="189"/>
        <end position="198"/>
    </location>
</feature>
<evidence type="ECO:0000313" key="3">
    <source>
        <dbReference type="Proteomes" id="UP000053240"/>
    </source>
</evidence>
<sequence length="377" mass="43575">MKPLLDFSCRISYIDILKQSLSSRVQHETKEYNRFNNVPLTQLVTSELLENILKYNEKSATVKSNVCDKNKNKQLRLSDEEEQNWLPLFYRKMKPTESLSNKVDNIKLNYSQLQKLTFVNNSNMQNIDEYRETNEFHTVSNILLHELRNNENKFQKQKNKSDIKKEKENDDNDSNLLPIESRKGQYAHTHLDNKKTDSVNEELTVTQAPELITSTRKSTISKTTKGNIGKLISNDAYIVNSEDDDDEDVSFSSESNEINNDNGTETDTHNKSADSKKLNELVKTNKENEDNESDSIEYTDKSLNLNKIKKHFEFRNGMKMTDSSNSRIFLMESHRICYACVSSSDASCLKPNRQTTVKYCHRDNTACVAKSYTIGRK</sequence>
<feature type="region of interest" description="Disordered" evidence="1">
    <location>
        <begin position="150"/>
        <end position="199"/>
    </location>
</feature>
<dbReference type="InParanoid" id="A0A194R867"/>
<dbReference type="EMBL" id="KQ460597">
    <property type="protein sequence ID" value="KPJ13837.1"/>
    <property type="molecule type" value="Genomic_DNA"/>
</dbReference>
<protein>
    <submittedName>
        <fullName evidence="2">Uncharacterized protein</fullName>
    </submittedName>
</protein>
<dbReference type="AlphaFoldDB" id="A0A194R867"/>
<gene>
    <name evidence="2" type="ORF">RR48_08651</name>
</gene>
<evidence type="ECO:0000256" key="1">
    <source>
        <dbReference type="SAM" id="MobiDB-lite"/>
    </source>
</evidence>
<name>A0A194R867_PAPMA</name>
<proteinExistence type="predicted"/>
<dbReference type="Proteomes" id="UP000053240">
    <property type="component" value="Unassembled WGS sequence"/>
</dbReference>
<keyword evidence="3" id="KW-1185">Reference proteome</keyword>
<feature type="region of interest" description="Disordered" evidence="1">
    <location>
        <begin position="243"/>
        <end position="296"/>
    </location>
</feature>
<feature type="compositionally biased region" description="Basic and acidic residues" evidence="1">
    <location>
        <begin position="150"/>
        <end position="168"/>
    </location>
</feature>